<dbReference type="KEGG" id="vg:37618242"/>
<comment type="subunit">
    <text evidence="12">Binds DNA as homodimer. Interacts with protein E1; this interaction greatly increases E1 DNA-binding activity. Interacts with protein L1; this interaction enhances E2-dependent replication and transcription activation. Interacts with protein L2; this interaction inhibits E2 transcriptional activity but not DNA replication function E2. Interacts with protein E7; this interaction inhibits E7 oncogenic activity. Interacts with host TAF1; this interaction modulates E2-dependent transcriptional regulation. Interacts with host BRD4; this interaction mediates E2 transcriptional activation function. Additionally, the interaction with host BRD4 on mitotic chromosomes mediates tethering of the viral genome. Interacts with host TOPBP1; this interaction is required for optimal viral DNA replication.</text>
</comment>
<keyword evidence="7 12" id="KW-0235">DNA replication</keyword>
<dbReference type="GeneID" id="37618242"/>
<feature type="domain" description="Papillomavirus E2 N-terminal" evidence="14">
    <location>
        <begin position="4"/>
        <end position="197"/>
    </location>
</feature>
<feature type="compositionally biased region" description="Basic residues" evidence="13">
    <location>
        <begin position="231"/>
        <end position="254"/>
    </location>
</feature>
<evidence type="ECO:0000256" key="5">
    <source>
        <dbReference type="ARBA" id="ARBA00022553"/>
    </source>
</evidence>
<evidence type="ECO:0000256" key="13">
    <source>
        <dbReference type="SAM" id="MobiDB-lite"/>
    </source>
</evidence>
<dbReference type="InterPro" id="IPR036050">
    <property type="entry name" value="Regulatory_protein_E2_N"/>
</dbReference>
<keyword evidence="17" id="KW-1185">Reference proteome</keyword>
<keyword evidence="4 12" id="KW-0244">Early protein</keyword>
<evidence type="ECO:0000256" key="6">
    <source>
        <dbReference type="ARBA" id="ARBA00022562"/>
    </source>
</evidence>
<dbReference type="InterPro" id="IPR012677">
    <property type="entry name" value="Nucleotide-bd_a/b_plait_sf"/>
</dbReference>
<dbReference type="GO" id="GO:0039693">
    <property type="term" value="P:viral DNA genome replication"/>
    <property type="evidence" value="ECO:0007669"/>
    <property type="project" value="UniProtKB-UniRule"/>
</dbReference>
<sequence length="389" mass="44388">METEKLAKRLSSLEEEILRHYEKDSKRLEDQIRFWNLMRREQALMHFIRKQGVHRVGLRPIPSLMASEAEAKKAIEMEVVLTSLSKSQFAFESWGLRDTSWELYKAPPENTLKKYGQQVELTYDNDPDNRSAETLWGGLYIMYENDDWRRVTSAVDEKGIYYVDPDGLRIYYVNFEALADRYGSTGAYKVMAGSDLIAVVGSDTDSEDTTAPDAPSIAARRVSSPQTPKPSPKKTPPRKPPRRRRVSTPTRRQRRGEPGSRNRRGARATAGCTRGECTPPSPSQVGRRHQSTPPKNLGRLGRLLAEAYDPPILVCRGAANTLKCLRYRVHLKHSNLYDTVSTTWNWTKGSYPQSRIIYLFNSKHQRESFLEHVKLPASVTHYTGFLNGI</sequence>
<evidence type="ECO:0000256" key="11">
    <source>
        <dbReference type="ARBA" id="ARBA00023163"/>
    </source>
</evidence>
<keyword evidence="9 12" id="KW-0238">DNA-binding</keyword>
<protein>
    <recommendedName>
        <fullName evidence="12">Regulatory protein E2</fullName>
    </recommendedName>
</protein>
<keyword evidence="8 12" id="KW-0805">Transcription regulation</keyword>
<keyword evidence="3 12" id="KW-0678">Repressor</keyword>
<evidence type="ECO:0000259" key="14">
    <source>
        <dbReference type="Pfam" id="PF00508"/>
    </source>
</evidence>
<comment type="similarity">
    <text evidence="12">Belongs to the papillomaviridae E2 protein family.</text>
</comment>
<dbReference type="InterPro" id="IPR033668">
    <property type="entry name" value="Reg_prot_E2"/>
</dbReference>
<comment type="subcellular location">
    <subcellularLocation>
        <location evidence="1 12">Host nucleus</location>
    </subcellularLocation>
</comment>
<gene>
    <name evidence="12 16" type="primary">E2</name>
</gene>
<feature type="region of interest" description="DNA-binding domain" evidence="12">
    <location>
        <begin position="309"/>
        <end position="389"/>
    </location>
</feature>
<proteinExistence type="inferred from homology"/>
<dbReference type="GO" id="GO:0003700">
    <property type="term" value="F:DNA-binding transcription factor activity"/>
    <property type="evidence" value="ECO:0007669"/>
    <property type="project" value="UniProtKB-UniRule"/>
</dbReference>
<evidence type="ECO:0000256" key="2">
    <source>
        <dbReference type="ARBA" id="ARBA00007794"/>
    </source>
</evidence>
<dbReference type="GO" id="GO:0000166">
    <property type="term" value="F:nucleotide binding"/>
    <property type="evidence" value="ECO:0007669"/>
    <property type="project" value="UniProtKB-UniRule"/>
</dbReference>
<dbReference type="Proteomes" id="UP000242725">
    <property type="component" value="Segment"/>
</dbReference>
<dbReference type="GO" id="GO:0003677">
    <property type="term" value="F:DNA binding"/>
    <property type="evidence" value="ECO:0007669"/>
    <property type="project" value="UniProtKB-UniRule"/>
</dbReference>
<dbReference type="InterPro" id="IPR042503">
    <property type="entry name" value="Regulatory_protein_E2_N_1"/>
</dbReference>
<evidence type="ECO:0000256" key="12">
    <source>
        <dbReference type="HAMAP-Rule" id="MF_04001"/>
    </source>
</evidence>
<evidence type="ECO:0000313" key="16">
    <source>
        <dbReference type="EMBL" id="AGB34178.1"/>
    </source>
</evidence>
<reference evidence="16 17" key="1">
    <citation type="submission" date="2012-05" db="EMBL/GenBank/DDBJ databases">
        <title>Uncovering papillomavirus diversity within hosts of the order Chiroptera: Eidolon helvum papillomavirus type 1.</title>
        <authorList>
            <person name="Garcia-Perez R."/>
            <person name="Wibbelt G."/>
            <person name="Mengual-Chulia B."/>
            <person name="Bravo I.G."/>
        </authorList>
    </citation>
    <scope>NUCLEOTIDE SEQUENCE [LARGE SCALE GENOMIC DNA]</scope>
</reference>
<keyword evidence="10 12" id="KW-0010">Activator</keyword>
<dbReference type="Pfam" id="PF00511">
    <property type="entry name" value="PPV_E2_C"/>
    <property type="match status" value="1"/>
</dbReference>
<evidence type="ECO:0000256" key="7">
    <source>
        <dbReference type="ARBA" id="ARBA00022705"/>
    </source>
</evidence>
<keyword evidence="6 12" id="KW-1048">Host nucleus</keyword>
<dbReference type="GO" id="GO:0042025">
    <property type="term" value="C:host cell nucleus"/>
    <property type="evidence" value="ECO:0007669"/>
    <property type="project" value="UniProtKB-SubCell"/>
</dbReference>
<dbReference type="GO" id="GO:0006260">
    <property type="term" value="P:DNA replication"/>
    <property type="evidence" value="ECO:0007669"/>
    <property type="project" value="UniProtKB-KW"/>
</dbReference>
<keyword evidence="5 12" id="KW-0597">Phosphoprotein</keyword>
<comment type="caution">
    <text evidence="12">Lacks conserved residue(s) required for the propagation of feature annotation.</text>
</comment>
<dbReference type="Pfam" id="PF00508">
    <property type="entry name" value="PPV_E2_N"/>
    <property type="match status" value="1"/>
</dbReference>
<dbReference type="HAMAP" id="MF_04001">
    <property type="entry name" value="PPV_E2"/>
    <property type="match status" value="1"/>
</dbReference>
<dbReference type="InterPro" id="IPR001866">
    <property type="entry name" value="PPV_E2_N"/>
</dbReference>
<dbReference type="InterPro" id="IPR042504">
    <property type="entry name" value="Regulatory_protein_E2_N_2"/>
</dbReference>
<dbReference type="SUPFAM" id="SSF54957">
    <property type="entry name" value="Viral DNA-binding domain"/>
    <property type="match status" value="1"/>
</dbReference>
<comment type="PTM">
    <text evidence="12">Phosphorylated.</text>
</comment>
<dbReference type="Gene3D" id="3.30.70.330">
    <property type="match status" value="1"/>
</dbReference>
<dbReference type="RefSeq" id="YP_009507288.1">
    <property type="nucleotide sequence ID" value="NC_038521.1"/>
</dbReference>
<comment type="similarity">
    <text evidence="2">Belongs to the papillomaviridae E8^E2C protein family.</text>
</comment>
<evidence type="ECO:0000256" key="10">
    <source>
        <dbReference type="ARBA" id="ARBA00023159"/>
    </source>
</evidence>
<evidence type="ECO:0000256" key="4">
    <source>
        <dbReference type="ARBA" id="ARBA00022518"/>
    </source>
</evidence>
<dbReference type="GO" id="GO:0006275">
    <property type="term" value="P:regulation of DNA replication"/>
    <property type="evidence" value="ECO:0007669"/>
    <property type="project" value="UniProtKB-UniRule"/>
</dbReference>
<evidence type="ECO:0000259" key="15">
    <source>
        <dbReference type="Pfam" id="PF00511"/>
    </source>
</evidence>
<dbReference type="SUPFAM" id="SSF51332">
    <property type="entry name" value="E2 regulatory, transactivation domain"/>
    <property type="match status" value="1"/>
</dbReference>
<dbReference type="GO" id="GO:0006351">
    <property type="term" value="P:DNA-templated transcription"/>
    <property type="evidence" value="ECO:0007669"/>
    <property type="project" value="UniProtKB-UniRule"/>
</dbReference>
<dbReference type="InterPro" id="IPR000427">
    <property type="entry name" value="Papillomavirus_E2_C"/>
</dbReference>
<organism evidence="16 17">
    <name type="scientific">Eidolon helvum papillomavirus 1</name>
    <dbReference type="NCBI Taxonomy" id="1163701"/>
    <lineage>
        <taxon>Viruses</taxon>
        <taxon>Monodnaviria</taxon>
        <taxon>Shotokuvirae</taxon>
        <taxon>Cossaviricota</taxon>
        <taxon>Papovaviricetes</taxon>
        <taxon>Zurhausenvirales</taxon>
        <taxon>Papillomaviridae</taxon>
        <taxon>Firstpapillomavirinae</taxon>
        <taxon>Dyoupsilonpapillomavirus</taxon>
        <taxon>Dyoupsilonpapillomavirus 1</taxon>
    </lineage>
</organism>
<comment type="function">
    <text evidence="12">Plays a role in the initiation of viral DNA replication. A dimer of E2 interacts with a dimer of E1 in order to improve specificity of E1 DNA binding activity. Once the complex recognizes and binds DNA at specific sites, the E2 dimer is removed from DNA. E2 also regulates viral transcription through binding to the E2RE response element (5'-ACCNNNNNNGGT-3') present in multiple copies in the regulatory regions of the viral genome. Activates or represses transcription depending on E2RE's position with regards to proximal promoter elements including the TATA-box. Repression occurs by sterically hindering the assembly of the transcription initiation complex.</text>
</comment>
<evidence type="ECO:0000256" key="9">
    <source>
        <dbReference type="ARBA" id="ARBA00023125"/>
    </source>
</evidence>
<keyword evidence="11 12" id="KW-0804">Transcription</keyword>
<evidence type="ECO:0000313" key="17">
    <source>
        <dbReference type="Proteomes" id="UP000242725"/>
    </source>
</evidence>
<dbReference type="Gene3D" id="2.170.200.10">
    <property type="entry name" value="Papillomavirus E2 early protein domain"/>
    <property type="match status" value="1"/>
</dbReference>
<evidence type="ECO:0000256" key="1">
    <source>
        <dbReference type="ARBA" id="ARBA00004147"/>
    </source>
</evidence>
<feature type="region of interest" description="Disordered" evidence="13">
    <location>
        <begin position="203"/>
        <end position="296"/>
    </location>
</feature>
<dbReference type="InterPro" id="IPR035975">
    <property type="entry name" value="E2/EBNA1_C_sf"/>
</dbReference>
<dbReference type="EMBL" id="JX123128">
    <property type="protein sequence ID" value="AGB34178.1"/>
    <property type="molecule type" value="Genomic_DNA"/>
</dbReference>
<accession>S4TGZ5</accession>
<evidence type="ECO:0000256" key="3">
    <source>
        <dbReference type="ARBA" id="ARBA00022491"/>
    </source>
</evidence>
<dbReference type="Gene3D" id="1.10.287.30">
    <property type="entry name" value="E2 (early) protein, N terminal domain, subdomain 1"/>
    <property type="match status" value="1"/>
</dbReference>
<feature type="domain" description="Papillomavirus E2 C-terminal" evidence="15">
    <location>
        <begin position="311"/>
        <end position="385"/>
    </location>
</feature>
<evidence type="ECO:0000256" key="8">
    <source>
        <dbReference type="ARBA" id="ARBA00023015"/>
    </source>
</evidence>
<dbReference type="OrthoDB" id="15886at10239"/>
<name>S4TGZ5_9PAPI</name>